<dbReference type="EMBL" id="NAJO01000023">
    <property type="protein sequence ID" value="OQO03915.1"/>
    <property type="molecule type" value="Genomic_DNA"/>
</dbReference>
<dbReference type="Proteomes" id="UP000192596">
    <property type="component" value="Unassembled WGS sequence"/>
</dbReference>
<reference evidence="2" key="1">
    <citation type="submission" date="2017-03" db="EMBL/GenBank/DDBJ databases">
        <title>Genomes of endolithic fungi from Antarctica.</title>
        <authorList>
            <person name="Coleine C."/>
            <person name="Masonjones S."/>
            <person name="Stajich J.E."/>
        </authorList>
    </citation>
    <scope>NUCLEOTIDE SEQUENCE [LARGE SCALE GENOMIC DNA]</scope>
    <source>
        <strain evidence="2">CCFEE 5527</strain>
    </source>
</reference>
<dbReference type="SUPFAM" id="SSF48452">
    <property type="entry name" value="TPR-like"/>
    <property type="match status" value="1"/>
</dbReference>
<name>A0A1V8SXN1_9PEZI</name>
<dbReference type="AlphaFoldDB" id="A0A1V8SXN1"/>
<proteinExistence type="predicted"/>
<comment type="caution">
    <text evidence="1">The sequence shown here is derived from an EMBL/GenBank/DDBJ whole genome shotgun (WGS) entry which is preliminary data.</text>
</comment>
<evidence type="ECO:0008006" key="3">
    <source>
        <dbReference type="Google" id="ProtNLM"/>
    </source>
</evidence>
<accession>A0A1V8SXN1</accession>
<dbReference type="Gene3D" id="1.25.40.10">
    <property type="entry name" value="Tetratricopeptide repeat domain"/>
    <property type="match status" value="1"/>
</dbReference>
<evidence type="ECO:0000313" key="2">
    <source>
        <dbReference type="Proteomes" id="UP000192596"/>
    </source>
</evidence>
<organism evidence="1 2">
    <name type="scientific">Cryoendolithus antarcticus</name>
    <dbReference type="NCBI Taxonomy" id="1507870"/>
    <lineage>
        <taxon>Eukaryota</taxon>
        <taxon>Fungi</taxon>
        <taxon>Dikarya</taxon>
        <taxon>Ascomycota</taxon>
        <taxon>Pezizomycotina</taxon>
        <taxon>Dothideomycetes</taxon>
        <taxon>Dothideomycetidae</taxon>
        <taxon>Cladosporiales</taxon>
        <taxon>Cladosporiaceae</taxon>
        <taxon>Cryoendolithus</taxon>
    </lineage>
</organism>
<protein>
    <recommendedName>
        <fullName evidence="3">Tetratricopeptide repeat protein</fullName>
    </recommendedName>
</protein>
<sequence length="230" mass="26156">MTVPTQPEERFSWDFDLPNDPFWQAVGWKAARMFFVCFSQTEIESMDLARKPAPSQAGKYDLLLKEYEAASKALGSPDSNYEKWYNLAMGRATLLPLLGRGEEGDAILKEMLAKHDPTGKPQIATMHNLASRLAERGDYAEAEKLVLKLLPLEEIEPKLGPHSPQALSLLRLLTEARYRLGNSELAKESFQRLVKLTGEAKETRFRKYEADEKEQNDELIQKLGIEAWTK</sequence>
<evidence type="ECO:0000313" key="1">
    <source>
        <dbReference type="EMBL" id="OQO03915.1"/>
    </source>
</evidence>
<dbReference type="OrthoDB" id="3913903at2759"/>
<gene>
    <name evidence="1" type="ORF">B0A48_10557</name>
</gene>
<dbReference type="InterPro" id="IPR011990">
    <property type="entry name" value="TPR-like_helical_dom_sf"/>
</dbReference>
<keyword evidence="2" id="KW-1185">Reference proteome</keyword>
<dbReference type="InParanoid" id="A0A1V8SXN1"/>